<organism evidence="1 2">
    <name type="scientific">Colletotrichum truncatum</name>
    <name type="common">Anthracnose fungus</name>
    <name type="synonym">Colletotrichum capsici</name>
    <dbReference type="NCBI Taxonomy" id="5467"/>
    <lineage>
        <taxon>Eukaryota</taxon>
        <taxon>Fungi</taxon>
        <taxon>Dikarya</taxon>
        <taxon>Ascomycota</taxon>
        <taxon>Pezizomycotina</taxon>
        <taxon>Sordariomycetes</taxon>
        <taxon>Hypocreomycetidae</taxon>
        <taxon>Glomerellales</taxon>
        <taxon>Glomerellaceae</taxon>
        <taxon>Colletotrichum</taxon>
        <taxon>Colletotrichum truncatum species complex</taxon>
    </lineage>
</organism>
<evidence type="ECO:0000313" key="1">
    <source>
        <dbReference type="EMBL" id="KAL0932726.1"/>
    </source>
</evidence>
<accession>A0ACC3YLG0</accession>
<keyword evidence="2" id="KW-1185">Reference proteome</keyword>
<dbReference type="Proteomes" id="UP000805649">
    <property type="component" value="Unassembled WGS sequence"/>
</dbReference>
<evidence type="ECO:0000313" key="2">
    <source>
        <dbReference type="Proteomes" id="UP000805649"/>
    </source>
</evidence>
<reference evidence="1 2" key="1">
    <citation type="journal article" date="2020" name="Phytopathology">
        <title>Genome Sequence Resources of Colletotrichum truncatum, C. plurivorum, C. musicola, and C. sojae: Four Species Pathogenic to Soybean (Glycine max).</title>
        <authorList>
            <person name="Rogerio F."/>
            <person name="Boufleur T.R."/>
            <person name="Ciampi-Guillardi M."/>
            <person name="Sukno S.A."/>
            <person name="Thon M.R."/>
            <person name="Massola Junior N.S."/>
            <person name="Baroncelli R."/>
        </authorList>
    </citation>
    <scope>NUCLEOTIDE SEQUENCE [LARGE SCALE GENOMIC DNA]</scope>
    <source>
        <strain evidence="1 2">CMES1059</strain>
    </source>
</reference>
<dbReference type="EMBL" id="VUJX02000008">
    <property type="protein sequence ID" value="KAL0932726.1"/>
    <property type="molecule type" value="Genomic_DNA"/>
</dbReference>
<gene>
    <name evidence="1" type="ORF">CTRU02_211689</name>
</gene>
<proteinExistence type="predicted"/>
<sequence length="744" mass="82086">MTPEKNTGRGGKPSAAERASARRRHVRKGTRSCWECRRRKIRCLFDETSPSDTCRRCWGKGIPCVSQEFPEDHLPPAQTPAGSVGDRLGRMERLIEHLYQRTDSGKSPMPDMPQQLPLVDSVSSPKVTLPSTLQGDVAGDGGDDSGADNELRQSPLTESSRPADGQVSGPSLTPSAPQAKPQNSTTSWQTITQSHHRQASLSHGVPAVPRSSSNLHLSALANELAAALPSMEDCRIIRQLYTDADLMFQLMFTPHGQLEVQPQPVEEFLDSLYNHMHPVLMAKKMLTLATMIQRIPAAHVRGSPPAVFPRLLMQRMADAATSMVCENNKLMETIDALQCLVLQCIFLANGGNLRLALLACRRALSVGQLMGIHRPHDSACIATVDPASKTNTRFVWFRILYLERFICLLLGLPDSIRGSAGNFTETWRETLEEHPIDVLERMHCSMASKIIQRNEKDSLPVLLEITHSLDLEMQAAAASMPPRWWAVPKFNRQGNGALDIVEESMRLCTQMFHYLLLIEIHLPFMLRHTQDGAASSSRMACIDASREALIRFSAIRNAKGICSVPDAADFFALIAAMTLLLAHIDARRRDRGNDVLAHQRYTDRDKVEEALELMRDDSSVSTDMLSMRSADVLLQLLDIEARAAAGSTFTANLTPSTVSTPLADRDVSGVESGSLQLRIPYYGTVTISPTTNDGTWPAEDTNFHLLAPGFSACVQDWTFQGVDAAFFDSMIRGFEGPDSCYGQS</sequence>
<protein>
    <submittedName>
        <fullName evidence="1">Uncharacterized protein</fullName>
    </submittedName>
</protein>
<comment type="caution">
    <text evidence="1">The sequence shown here is derived from an EMBL/GenBank/DDBJ whole genome shotgun (WGS) entry which is preliminary data.</text>
</comment>
<name>A0ACC3YLG0_COLTU</name>